<gene>
    <name evidence="2" type="ORF">JWG45_07675</name>
</gene>
<name>A0ABS2U9I8_9LEPT</name>
<proteinExistence type="predicted"/>
<feature type="chain" id="PRO_5045088480" evidence="1">
    <location>
        <begin position="20"/>
        <end position="117"/>
    </location>
</feature>
<dbReference type="EMBL" id="JAFFPU010000029">
    <property type="protein sequence ID" value="MBM9577032.1"/>
    <property type="molecule type" value="Genomic_DNA"/>
</dbReference>
<feature type="signal peptide" evidence="1">
    <location>
        <begin position="1"/>
        <end position="19"/>
    </location>
</feature>
<reference evidence="2 3" key="1">
    <citation type="submission" date="2021-02" db="EMBL/GenBank/DDBJ databases">
        <title>Leptospira ainlahdjerensis sp. nov., Leptospira ainazelensis sp. nov., Leptospira abararensis sp. nov. and Leptospira chreensis sp. nov., four new species isolated from water sources in Algeria.</title>
        <authorList>
            <person name="Amara Korba A."/>
            <person name="Kainiu M."/>
            <person name="Vincent A.T."/>
            <person name="Mariet J.-F."/>
            <person name="Veyrier F.J."/>
            <person name="Goarant C."/>
            <person name="Picardeau M."/>
        </authorList>
    </citation>
    <scope>NUCLEOTIDE SEQUENCE [LARGE SCALE GENOMIC DNA]</scope>
    <source>
        <strain evidence="2 3">201903070</strain>
    </source>
</reference>
<evidence type="ECO:0000313" key="3">
    <source>
        <dbReference type="Proteomes" id="UP000724686"/>
    </source>
</evidence>
<organism evidence="2 3">
    <name type="scientific">Leptospira ainlahdjerensis</name>
    <dbReference type="NCBI Taxonomy" id="2810033"/>
    <lineage>
        <taxon>Bacteria</taxon>
        <taxon>Pseudomonadati</taxon>
        <taxon>Spirochaetota</taxon>
        <taxon>Spirochaetia</taxon>
        <taxon>Leptospirales</taxon>
        <taxon>Leptospiraceae</taxon>
        <taxon>Leptospira</taxon>
    </lineage>
</organism>
<keyword evidence="3" id="KW-1185">Reference proteome</keyword>
<comment type="caution">
    <text evidence="2">The sequence shown here is derived from an EMBL/GenBank/DDBJ whole genome shotgun (WGS) entry which is preliminary data.</text>
</comment>
<evidence type="ECO:0000313" key="2">
    <source>
        <dbReference type="EMBL" id="MBM9577032.1"/>
    </source>
</evidence>
<accession>A0ABS2U9I8</accession>
<evidence type="ECO:0000256" key="1">
    <source>
        <dbReference type="SAM" id="SignalP"/>
    </source>
</evidence>
<keyword evidence="1" id="KW-0732">Signal</keyword>
<dbReference type="RefSeq" id="WP_205279170.1">
    <property type="nucleotide sequence ID" value="NZ_JAFFPU010000029.1"/>
</dbReference>
<dbReference type="Proteomes" id="UP000724686">
    <property type="component" value="Unassembled WGS sequence"/>
</dbReference>
<sequence>MKFYFLLPLFLFAALSSNAETNPWSLPIYERIINRKHVSHIVIETRTDHLRVTLLLSERFPYNYKATSGSFFIRVNTEKEALEISEKLDKYLESGWNLKIYLSGSEITRYDLDKTTQ</sequence>
<protein>
    <submittedName>
        <fullName evidence="2">Uncharacterized protein</fullName>
    </submittedName>
</protein>